<dbReference type="PANTHER" id="PTHR48061:SF12">
    <property type="entry name" value="DISEASE RESISTANCE LIKE PROTEIN"/>
    <property type="match status" value="1"/>
</dbReference>
<reference evidence="7" key="1">
    <citation type="submission" date="2019-11" db="EMBL/GenBank/DDBJ databases">
        <authorList>
            <person name="Liu Y."/>
            <person name="Hou J."/>
            <person name="Li T.-Q."/>
            <person name="Guan C.-H."/>
            <person name="Wu X."/>
            <person name="Wu H.-Z."/>
            <person name="Ling F."/>
            <person name="Zhang R."/>
            <person name="Shi X.-G."/>
            <person name="Ren J.-P."/>
            <person name="Chen E.-F."/>
            <person name="Sun J.-M."/>
        </authorList>
    </citation>
    <scope>NUCLEOTIDE SEQUENCE</scope>
    <source>
        <strain evidence="7">Adult_tree_wgs_1</strain>
        <tissue evidence="7">Leaves</tissue>
    </source>
</reference>
<protein>
    <recommendedName>
        <fullName evidence="9">Leucine-rich repeat-containing N-terminal plant-type domain-containing protein</fullName>
    </recommendedName>
</protein>
<dbReference type="SUPFAM" id="SSF52058">
    <property type="entry name" value="L domain-like"/>
    <property type="match status" value="1"/>
</dbReference>
<dbReference type="OrthoDB" id="1714660at2759"/>
<accession>A0A834FVG2</accession>
<name>A0A834FVG2_RHOSS</name>
<dbReference type="InterPro" id="IPR032675">
    <property type="entry name" value="LRR_dom_sf"/>
</dbReference>
<dbReference type="AlphaFoldDB" id="A0A834FVG2"/>
<dbReference type="PANTHER" id="PTHR48061">
    <property type="entry name" value="LEUCINE-RICH REPEAT RECEPTOR PROTEIN KINASE EMS1-LIKE-RELATED"/>
    <property type="match status" value="1"/>
</dbReference>
<keyword evidence="2" id="KW-0812">Transmembrane</keyword>
<evidence type="ECO:0000256" key="1">
    <source>
        <dbReference type="ARBA" id="ARBA00004479"/>
    </source>
</evidence>
<gene>
    <name evidence="7" type="ORF">RHSIM_RhsimUnG0081300</name>
</gene>
<dbReference type="EMBL" id="WJXA01000196">
    <property type="protein sequence ID" value="KAF7114637.1"/>
    <property type="molecule type" value="Genomic_DNA"/>
</dbReference>
<dbReference type="GO" id="GO:0016020">
    <property type="term" value="C:membrane"/>
    <property type="evidence" value="ECO:0007669"/>
    <property type="project" value="UniProtKB-SubCell"/>
</dbReference>
<keyword evidence="5" id="KW-0472">Membrane</keyword>
<evidence type="ECO:0000256" key="5">
    <source>
        <dbReference type="ARBA" id="ARBA00023136"/>
    </source>
</evidence>
<sequence>MSALLQFKHMFTINSNASSECDDHYSSGIPSFPKTMSWDESATDYRDWDGVTCDGLTGHVVGLDLSCSQLHGKIHPNSSLSKLSHLQRLNLAYNDFNGSRMSYAFGSFASLTHLNLSHSALSGSILGRVLEFLQSQDDRCPWTLDLFLDFLFGRMLALCARLWYWVL</sequence>
<comment type="caution">
    <text evidence="7">The sequence shown here is derived from an EMBL/GenBank/DDBJ whole genome shotgun (WGS) entry which is preliminary data.</text>
</comment>
<keyword evidence="6" id="KW-0325">Glycoprotein</keyword>
<evidence type="ECO:0008006" key="9">
    <source>
        <dbReference type="Google" id="ProtNLM"/>
    </source>
</evidence>
<evidence type="ECO:0000256" key="2">
    <source>
        <dbReference type="ARBA" id="ARBA00022692"/>
    </source>
</evidence>
<evidence type="ECO:0000313" key="8">
    <source>
        <dbReference type="Proteomes" id="UP000626092"/>
    </source>
</evidence>
<keyword evidence="4" id="KW-1133">Transmembrane helix</keyword>
<dbReference type="Proteomes" id="UP000626092">
    <property type="component" value="Unassembled WGS sequence"/>
</dbReference>
<evidence type="ECO:0000256" key="3">
    <source>
        <dbReference type="ARBA" id="ARBA00022729"/>
    </source>
</evidence>
<organism evidence="7 8">
    <name type="scientific">Rhododendron simsii</name>
    <name type="common">Sims's rhododendron</name>
    <dbReference type="NCBI Taxonomy" id="118357"/>
    <lineage>
        <taxon>Eukaryota</taxon>
        <taxon>Viridiplantae</taxon>
        <taxon>Streptophyta</taxon>
        <taxon>Embryophyta</taxon>
        <taxon>Tracheophyta</taxon>
        <taxon>Spermatophyta</taxon>
        <taxon>Magnoliopsida</taxon>
        <taxon>eudicotyledons</taxon>
        <taxon>Gunneridae</taxon>
        <taxon>Pentapetalae</taxon>
        <taxon>asterids</taxon>
        <taxon>Ericales</taxon>
        <taxon>Ericaceae</taxon>
        <taxon>Ericoideae</taxon>
        <taxon>Rhodoreae</taxon>
        <taxon>Rhododendron</taxon>
    </lineage>
</organism>
<keyword evidence="8" id="KW-1185">Reference proteome</keyword>
<comment type="subcellular location">
    <subcellularLocation>
        <location evidence="1">Membrane</location>
        <topology evidence="1">Single-pass type I membrane protein</topology>
    </subcellularLocation>
</comment>
<dbReference type="InterPro" id="IPR046956">
    <property type="entry name" value="RLP23-like"/>
</dbReference>
<evidence type="ECO:0000313" key="7">
    <source>
        <dbReference type="EMBL" id="KAF7114637.1"/>
    </source>
</evidence>
<keyword evidence="3" id="KW-0732">Signal</keyword>
<evidence type="ECO:0000256" key="4">
    <source>
        <dbReference type="ARBA" id="ARBA00022989"/>
    </source>
</evidence>
<dbReference type="Gene3D" id="3.80.10.10">
    <property type="entry name" value="Ribonuclease Inhibitor"/>
    <property type="match status" value="1"/>
</dbReference>
<proteinExistence type="predicted"/>
<evidence type="ECO:0000256" key="6">
    <source>
        <dbReference type="ARBA" id="ARBA00023180"/>
    </source>
</evidence>